<keyword evidence="3" id="KW-0479">Metal-binding</keyword>
<accession>A0ABV6C2Z4</accession>
<comment type="cofactor">
    <cofactor evidence="1">
        <name>Mn(2+)</name>
        <dbReference type="ChEBI" id="CHEBI:29035"/>
    </cofactor>
</comment>
<dbReference type="EMBL" id="JBHLYQ010000068">
    <property type="protein sequence ID" value="MFC0082066.1"/>
    <property type="molecule type" value="Genomic_DNA"/>
</dbReference>
<feature type="domain" description="Isopropylmalate dehydrogenase-like" evidence="7">
    <location>
        <begin position="9"/>
        <end position="341"/>
    </location>
</feature>
<evidence type="ECO:0000259" key="7">
    <source>
        <dbReference type="SMART" id="SM01329"/>
    </source>
</evidence>
<dbReference type="PANTHER" id="PTHR43275">
    <property type="entry name" value="D-MALATE DEHYDROGENASE [DECARBOXYLATING]"/>
    <property type="match status" value="1"/>
</dbReference>
<dbReference type="InterPro" id="IPR024084">
    <property type="entry name" value="IsoPropMal-DH-like_dom"/>
</dbReference>
<evidence type="ECO:0000256" key="5">
    <source>
        <dbReference type="ARBA" id="ARBA00023027"/>
    </source>
</evidence>
<evidence type="ECO:0000256" key="6">
    <source>
        <dbReference type="ARBA" id="ARBA00023211"/>
    </source>
</evidence>
<reference evidence="8 9" key="1">
    <citation type="submission" date="2024-09" db="EMBL/GenBank/DDBJ databases">
        <authorList>
            <person name="Sun Q."/>
            <person name="Mori K."/>
        </authorList>
    </citation>
    <scope>NUCLEOTIDE SEQUENCE [LARGE SCALE GENOMIC DNA]</scope>
    <source>
        <strain evidence="8 9">JCM 15389</strain>
    </source>
</reference>
<comment type="cofactor">
    <cofactor evidence="2">
        <name>Mg(2+)</name>
        <dbReference type="ChEBI" id="CHEBI:18420"/>
    </cofactor>
</comment>
<gene>
    <name evidence="8" type="ORF">ACFFRE_07880</name>
</gene>
<dbReference type="NCBIfam" id="NF002898">
    <property type="entry name" value="PRK03437.1"/>
    <property type="match status" value="1"/>
</dbReference>
<evidence type="ECO:0000256" key="1">
    <source>
        <dbReference type="ARBA" id="ARBA00001936"/>
    </source>
</evidence>
<dbReference type="InterPro" id="IPR050501">
    <property type="entry name" value="ICDH/IPMDH"/>
</dbReference>
<dbReference type="EC" id="1.1.1.85" evidence="8"/>
<dbReference type="GO" id="GO:0003862">
    <property type="term" value="F:3-isopropylmalate dehydrogenase activity"/>
    <property type="evidence" value="ECO:0007669"/>
    <property type="project" value="UniProtKB-EC"/>
</dbReference>
<keyword evidence="9" id="KW-1185">Reference proteome</keyword>
<name>A0ABV6C2Z4_9ACTN</name>
<evidence type="ECO:0000313" key="8">
    <source>
        <dbReference type="EMBL" id="MFC0082066.1"/>
    </source>
</evidence>
<dbReference type="Gene3D" id="3.40.718.10">
    <property type="entry name" value="Isopropylmalate Dehydrogenase"/>
    <property type="match status" value="1"/>
</dbReference>
<sequence length="345" mass="36396">MSSAGKAHRVAVIGGDGIGPEVVAEALKVVRATGVALETVEVPLGAAHYLATGEVLEDDTLRTLQGVDAILLGAIGPPLGSTEVPSGLLERGLLLRLRFALDLYVNLRPFNGVPGAIGAGADFVVVRENTEGPYAGEGGSLRRGTPHEVATQGSVNTRMGVERCVRYAFDLARRRPRRQLTLVHKTNVLTFAGDLWYRTVSEVAGDYPEVTWDYLHVDACCIHLVERPERFDVVVTDNLFGDILTDLAGAVAGGIGFAASANLNPARTGPSMFEPVHGAAHDIVGTGRANPLAAIRSAAMMLEHLGEQDAAARIEKALADYVAGHQPGTPFPSTTEVGDAIAERV</sequence>
<dbReference type="Proteomes" id="UP001589788">
    <property type="component" value="Unassembled WGS sequence"/>
</dbReference>
<dbReference type="RefSeq" id="WP_377789487.1">
    <property type="nucleotide sequence ID" value="NZ_JBHLYQ010000068.1"/>
</dbReference>
<dbReference type="PROSITE" id="PS00470">
    <property type="entry name" value="IDH_IMDH"/>
    <property type="match status" value="1"/>
</dbReference>
<organism evidence="8 9">
    <name type="scientific">Aciditerrimonas ferrireducens</name>
    <dbReference type="NCBI Taxonomy" id="667306"/>
    <lineage>
        <taxon>Bacteria</taxon>
        <taxon>Bacillati</taxon>
        <taxon>Actinomycetota</taxon>
        <taxon>Acidimicrobiia</taxon>
        <taxon>Acidimicrobiales</taxon>
        <taxon>Acidimicrobiaceae</taxon>
        <taxon>Aciditerrimonas</taxon>
    </lineage>
</organism>
<evidence type="ECO:0000256" key="4">
    <source>
        <dbReference type="ARBA" id="ARBA00023002"/>
    </source>
</evidence>
<dbReference type="PANTHER" id="PTHR43275:SF1">
    <property type="entry name" value="D-MALATE DEHYDROGENASE [DECARBOXYLATING]"/>
    <property type="match status" value="1"/>
</dbReference>
<dbReference type="SUPFAM" id="SSF53659">
    <property type="entry name" value="Isocitrate/Isopropylmalate dehydrogenase-like"/>
    <property type="match status" value="1"/>
</dbReference>
<dbReference type="SMART" id="SM01329">
    <property type="entry name" value="Iso_dh"/>
    <property type="match status" value="1"/>
</dbReference>
<protein>
    <submittedName>
        <fullName evidence="8">3-isopropylmalate dehydrogenase</fullName>
        <ecNumber evidence="8">1.1.1.85</ecNumber>
    </submittedName>
</protein>
<comment type="caution">
    <text evidence="8">The sequence shown here is derived from an EMBL/GenBank/DDBJ whole genome shotgun (WGS) entry which is preliminary data.</text>
</comment>
<evidence type="ECO:0000256" key="2">
    <source>
        <dbReference type="ARBA" id="ARBA00001946"/>
    </source>
</evidence>
<evidence type="ECO:0000256" key="3">
    <source>
        <dbReference type="ARBA" id="ARBA00022723"/>
    </source>
</evidence>
<keyword evidence="4 8" id="KW-0560">Oxidoreductase</keyword>
<dbReference type="Pfam" id="PF00180">
    <property type="entry name" value="Iso_dh"/>
    <property type="match status" value="1"/>
</dbReference>
<evidence type="ECO:0000313" key="9">
    <source>
        <dbReference type="Proteomes" id="UP001589788"/>
    </source>
</evidence>
<keyword evidence="5" id="KW-0520">NAD</keyword>
<dbReference type="InterPro" id="IPR019818">
    <property type="entry name" value="IsoCit/isopropylmalate_DH_CS"/>
</dbReference>
<keyword evidence="6" id="KW-0464">Manganese</keyword>
<proteinExistence type="predicted"/>